<feature type="compositionally biased region" description="Polar residues" evidence="6">
    <location>
        <begin position="148"/>
        <end position="157"/>
    </location>
</feature>
<dbReference type="PANTHER" id="PTHR37534">
    <property type="entry name" value="TRANSCRIPTIONAL ACTIVATOR PROTEIN UGA3"/>
    <property type="match status" value="1"/>
</dbReference>
<keyword evidence="5" id="KW-0539">Nucleus</keyword>
<dbReference type="InterPro" id="IPR036864">
    <property type="entry name" value="Zn2-C6_fun-type_DNA-bd_sf"/>
</dbReference>
<evidence type="ECO:0000313" key="8">
    <source>
        <dbReference type="EMBL" id="RWQ92063.1"/>
    </source>
</evidence>
<accession>A0A443HJP5</accession>
<dbReference type="InterPro" id="IPR021858">
    <property type="entry name" value="Fun_TF"/>
</dbReference>
<dbReference type="RefSeq" id="XP_028481708.1">
    <property type="nucleotide sequence ID" value="XM_028631463.1"/>
</dbReference>
<dbReference type="GO" id="GO:0008270">
    <property type="term" value="F:zinc ion binding"/>
    <property type="evidence" value="ECO:0007669"/>
    <property type="project" value="InterPro"/>
</dbReference>
<feature type="domain" description="Zn(2)-C6 fungal-type" evidence="7">
    <location>
        <begin position="5"/>
        <end position="37"/>
    </location>
</feature>
<dbReference type="GeneID" id="39600740"/>
<feature type="region of interest" description="Disordered" evidence="6">
    <location>
        <begin position="82"/>
        <end position="163"/>
    </location>
</feature>
<dbReference type="AlphaFoldDB" id="A0A443HJP5"/>
<dbReference type="GO" id="GO:0005634">
    <property type="term" value="C:nucleus"/>
    <property type="evidence" value="ECO:0007669"/>
    <property type="project" value="UniProtKB-SubCell"/>
</dbReference>
<reference evidence="8 9" key="1">
    <citation type="journal article" date="2018" name="Front. Microbiol.">
        <title>Genomic and genetic insights into a cosmopolitan fungus, Paecilomyces variotii (Eurotiales).</title>
        <authorList>
            <person name="Urquhart A.S."/>
            <person name="Mondo S.J."/>
            <person name="Makela M.R."/>
            <person name="Hane J.K."/>
            <person name="Wiebenga A."/>
            <person name="He G."/>
            <person name="Mihaltcheva S."/>
            <person name="Pangilinan J."/>
            <person name="Lipzen A."/>
            <person name="Barry K."/>
            <person name="de Vries R.P."/>
            <person name="Grigoriev I.V."/>
            <person name="Idnurm A."/>
        </authorList>
    </citation>
    <scope>NUCLEOTIDE SEQUENCE [LARGE SCALE GENOMIC DNA]</scope>
    <source>
        <strain evidence="8 9">CBS 101075</strain>
    </source>
</reference>
<sequence length="568" mass="63894">MVKVGCRNCRRRHSKCVILEGASTCNKCADTGRRCQFAPRYRFKVVRHIYQKEGDARSRFILQWDKGQPWVEVSKPLHFVDGNSDISNEHGLDEEGHSGPLPSFFTHHHSSRNEDQSANNQASAGCGGHATRDSHTIVSGQADPIDNAQPSPTNTNPLHKVSSPVRTDYLGSPTSLDKVFPSPGFRPRDSAHSFLSPREAFLLRLFVQKMSPWLDISDAKCHFGNEVPRRALHEPMLLFALLAVASRHDSIMRGSGELESSTYHGQCLELLIPSLSRPEETYDGNLLVTVVLLRHYEELENQTDERRHFLGSTSLLNAVAKFSASGGLVEATSWLFLRQAIYVSLVLHEPLELRLENYELSDAFRLRDDGSYTNVIVFLFAKILRYIYNGAEYSNSPEDWYFLQREIESWHDSKPASFTPLNHGEADPDSGKLFPEFWMLSSAAAVGMQYYYGAMLLLTIHKPLAQSAGGFEAAKVMRIAEVAAASYLADIIGIAISNDTTENAHFTASHFICSYGYCLSHEAQRKGAIDYLKRVKEIMGWNTCWIVEALKSQWSELDEFVKRPLKVT</sequence>
<evidence type="ECO:0000256" key="4">
    <source>
        <dbReference type="ARBA" id="ARBA00023163"/>
    </source>
</evidence>
<evidence type="ECO:0000313" key="9">
    <source>
        <dbReference type="Proteomes" id="UP000283841"/>
    </source>
</evidence>
<dbReference type="Pfam" id="PF11951">
    <property type="entry name" value="Fungal_trans_2"/>
    <property type="match status" value="1"/>
</dbReference>
<evidence type="ECO:0000256" key="1">
    <source>
        <dbReference type="ARBA" id="ARBA00004123"/>
    </source>
</evidence>
<dbReference type="GO" id="GO:0045944">
    <property type="term" value="P:positive regulation of transcription by RNA polymerase II"/>
    <property type="evidence" value="ECO:0007669"/>
    <property type="project" value="TreeGrafter"/>
</dbReference>
<keyword evidence="9" id="KW-1185">Reference proteome</keyword>
<dbReference type="InterPro" id="IPR001138">
    <property type="entry name" value="Zn2Cys6_DnaBD"/>
</dbReference>
<evidence type="ECO:0000259" key="7">
    <source>
        <dbReference type="PROSITE" id="PS50048"/>
    </source>
</evidence>
<dbReference type="STRING" id="264951.A0A443HJP5"/>
<evidence type="ECO:0000256" key="6">
    <source>
        <dbReference type="SAM" id="MobiDB-lite"/>
    </source>
</evidence>
<evidence type="ECO:0000256" key="2">
    <source>
        <dbReference type="ARBA" id="ARBA00023015"/>
    </source>
</evidence>
<name>A0A443HJP5_BYSSP</name>
<feature type="compositionally biased region" description="Basic and acidic residues" evidence="6">
    <location>
        <begin position="87"/>
        <end position="97"/>
    </location>
</feature>
<dbReference type="CDD" id="cd00067">
    <property type="entry name" value="GAL4"/>
    <property type="match status" value="1"/>
</dbReference>
<dbReference type="EMBL" id="RCNU01000014">
    <property type="protein sequence ID" value="RWQ92063.1"/>
    <property type="molecule type" value="Genomic_DNA"/>
</dbReference>
<keyword evidence="4" id="KW-0804">Transcription</keyword>
<comment type="caution">
    <text evidence="8">The sequence shown here is derived from an EMBL/GenBank/DDBJ whole genome shotgun (WGS) entry which is preliminary data.</text>
</comment>
<dbReference type="Proteomes" id="UP000283841">
    <property type="component" value="Unassembled WGS sequence"/>
</dbReference>
<keyword evidence="3" id="KW-0238">DNA-binding</keyword>
<proteinExistence type="predicted"/>
<gene>
    <name evidence="8" type="ORF">C8Q69DRAFT_479696</name>
</gene>
<dbReference type="GO" id="GO:0000981">
    <property type="term" value="F:DNA-binding transcription factor activity, RNA polymerase II-specific"/>
    <property type="evidence" value="ECO:0007669"/>
    <property type="project" value="InterPro"/>
</dbReference>
<evidence type="ECO:0000256" key="5">
    <source>
        <dbReference type="ARBA" id="ARBA00023242"/>
    </source>
</evidence>
<evidence type="ECO:0000256" key="3">
    <source>
        <dbReference type="ARBA" id="ARBA00023125"/>
    </source>
</evidence>
<keyword evidence="2" id="KW-0805">Transcription regulation</keyword>
<dbReference type="VEuPathDB" id="FungiDB:C8Q69DRAFT_479696"/>
<dbReference type="PROSITE" id="PS00463">
    <property type="entry name" value="ZN2_CY6_FUNGAL_1"/>
    <property type="match status" value="1"/>
</dbReference>
<dbReference type="PROSITE" id="PS50048">
    <property type="entry name" value="ZN2_CY6_FUNGAL_2"/>
    <property type="match status" value="1"/>
</dbReference>
<dbReference type="GO" id="GO:0000976">
    <property type="term" value="F:transcription cis-regulatory region binding"/>
    <property type="evidence" value="ECO:0007669"/>
    <property type="project" value="TreeGrafter"/>
</dbReference>
<dbReference type="SUPFAM" id="SSF57701">
    <property type="entry name" value="Zn2/Cys6 DNA-binding domain"/>
    <property type="match status" value="1"/>
</dbReference>
<protein>
    <recommendedName>
        <fullName evidence="7">Zn(2)-C6 fungal-type domain-containing protein</fullName>
    </recommendedName>
</protein>
<organism evidence="8 9">
    <name type="scientific">Byssochlamys spectabilis</name>
    <name type="common">Paecilomyces variotii</name>
    <dbReference type="NCBI Taxonomy" id="264951"/>
    <lineage>
        <taxon>Eukaryota</taxon>
        <taxon>Fungi</taxon>
        <taxon>Dikarya</taxon>
        <taxon>Ascomycota</taxon>
        <taxon>Pezizomycotina</taxon>
        <taxon>Eurotiomycetes</taxon>
        <taxon>Eurotiomycetidae</taxon>
        <taxon>Eurotiales</taxon>
        <taxon>Thermoascaceae</taxon>
        <taxon>Paecilomyces</taxon>
    </lineage>
</organism>
<dbReference type="PANTHER" id="PTHR37534:SF25">
    <property type="entry name" value="ZN(II)2CYS6 TRANSCRIPTION FACTOR (EUROFUNG)"/>
    <property type="match status" value="1"/>
</dbReference>
<comment type="subcellular location">
    <subcellularLocation>
        <location evidence="1">Nucleus</location>
    </subcellularLocation>
</comment>